<organism evidence="2 3">
    <name type="scientific">Platanthera zijinensis</name>
    <dbReference type="NCBI Taxonomy" id="2320716"/>
    <lineage>
        <taxon>Eukaryota</taxon>
        <taxon>Viridiplantae</taxon>
        <taxon>Streptophyta</taxon>
        <taxon>Embryophyta</taxon>
        <taxon>Tracheophyta</taxon>
        <taxon>Spermatophyta</taxon>
        <taxon>Magnoliopsida</taxon>
        <taxon>Liliopsida</taxon>
        <taxon>Asparagales</taxon>
        <taxon>Orchidaceae</taxon>
        <taxon>Orchidoideae</taxon>
        <taxon>Orchideae</taxon>
        <taxon>Orchidinae</taxon>
        <taxon>Platanthera</taxon>
    </lineage>
</organism>
<evidence type="ECO:0000313" key="3">
    <source>
        <dbReference type="Proteomes" id="UP001418222"/>
    </source>
</evidence>
<dbReference type="EMBL" id="JBBWWQ010000021">
    <property type="protein sequence ID" value="KAK8914053.1"/>
    <property type="molecule type" value="Genomic_DNA"/>
</dbReference>
<gene>
    <name evidence="2" type="ORF">KSP39_PZI023993</name>
</gene>
<protein>
    <submittedName>
        <fullName evidence="2">Uncharacterized protein</fullName>
    </submittedName>
</protein>
<accession>A0AAP0AT85</accession>
<dbReference type="Pfam" id="PF15375">
    <property type="entry name" value="FSAF1"/>
    <property type="match status" value="1"/>
</dbReference>
<dbReference type="GO" id="GO:0000462">
    <property type="term" value="P:maturation of SSU-rRNA from tricistronic rRNA transcript (SSU-rRNA, 5.8S rRNA, LSU-rRNA)"/>
    <property type="evidence" value="ECO:0007669"/>
    <property type="project" value="TreeGrafter"/>
</dbReference>
<dbReference type="InterPro" id="IPR053030">
    <property type="entry name" value="Ribosomal_biogenesis_FAF1-like"/>
</dbReference>
<evidence type="ECO:0000256" key="1">
    <source>
        <dbReference type="SAM" id="MobiDB-lite"/>
    </source>
</evidence>
<comment type="caution">
    <text evidence="2">The sequence shown here is derived from an EMBL/GenBank/DDBJ whole genome shotgun (WGS) entry which is preliminary data.</text>
</comment>
<name>A0AAP0AT85_9ASPA</name>
<dbReference type="PANTHER" id="PTHR28096:SF1">
    <property type="entry name" value="PROTEIN FAF1"/>
    <property type="match status" value="1"/>
</dbReference>
<dbReference type="InterPro" id="IPR027973">
    <property type="entry name" value="FSAF1-like"/>
</dbReference>
<keyword evidence="3" id="KW-1185">Reference proteome</keyword>
<dbReference type="GO" id="GO:0005730">
    <property type="term" value="C:nucleolus"/>
    <property type="evidence" value="ECO:0007669"/>
    <property type="project" value="TreeGrafter"/>
</dbReference>
<feature type="compositionally biased region" description="Basic and acidic residues" evidence="1">
    <location>
        <begin position="110"/>
        <end position="123"/>
    </location>
</feature>
<feature type="compositionally biased region" description="Basic and acidic residues" evidence="1">
    <location>
        <begin position="138"/>
        <end position="152"/>
    </location>
</feature>
<reference evidence="2 3" key="1">
    <citation type="journal article" date="2022" name="Nat. Plants">
        <title>Genomes of leafy and leafless Platanthera orchids illuminate the evolution of mycoheterotrophy.</title>
        <authorList>
            <person name="Li M.H."/>
            <person name="Liu K.W."/>
            <person name="Li Z."/>
            <person name="Lu H.C."/>
            <person name="Ye Q.L."/>
            <person name="Zhang D."/>
            <person name="Wang J.Y."/>
            <person name="Li Y.F."/>
            <person name="Zhong Z.M."/>
            <person name="Liu X."/>
            <person name="Yu X."/>
            <person name="Liu D.K."/>
            <person name="Tu X.D."/>
            <person name="Liu B."/>
            <person name="Hao Y."/>
            <person name="Liao X.Y."/>
            <person name="Jiang Y.T."/>
            <person name="Sun W.H."/>
            <person name="Chen J."/>
            <person name="Chen Y.Q."/>
            <person name="Ai Y."/>
            <person name="Zhai J.W."/>
            <person name="Wu S.S."/>
            <person name="Zhou Z."/>
            <person name="Hsiao Y.Y."/>
            <person name="Wu W.L."/>
            <person name="Chen Y.Y."/>
            <person name="Lin Y.F."/>
            <person name="Hsu J.L."/>
            <person name="Li C.Y."/>
            <person name="Wang Z.W."/>
            <person name="Zhao X."/>
            <person name="Zhong W.Y."/>
            <person name="Ma X.K."/>
            <person name="Ma L."/>
            <person name="Huang J."/>
            <person name="Chen G.Z."/>
            <person name="Huang M.Z."/>
            <person name="Huang L."/>
            <person name="Peng D.H."/>
            <person name="Luo Y.B."/>
            <person name="Zou S.Q."/>
            <person name="Chen S.P."/>
            <person name="Lan S."/>
            <person name="Tsai W.C."/>
            <person name="Van de Peer Y."/>
            <person name="Liu Z.J."/>
        </authorList>
    </citation>
    <scope>NUCLEOTIDE SEQUENCE [LARGE SCALE GENOMIC DNA]</scope>
    <source>
        <strain evidence="2">Lor287</strain>
    </source>
</reference>
<dbReference type="AlphaFoldDB" id="A0AAP0AT85"/>
<sequence length="180" mass="20537">MDPRRGVGGLERRGFGGWQTVWTAQRGGCRRWEMGRGQLAWGGSSCSTWKERKKLENKNVVALGGKPIKSHRMPLSVAKPMMKNIKRREEKKMEEDKLLGIFSRHKNNHNKAENRRPEDRVLKSTEGYFNKGVLNVKHLLDRRSEKSDDRGMSKISGKRKRGKGKGKGRGKGKSRGKGKR</sequence>
<evidence type="ECO:0000313" key="2">
    <source>
        <dbReference type="EMBL" id="KAK8914053.1"/>
    </source>
</evidence>
<dbReference type="PANTHER" id="PTHR28096">
    <property type="entry name" value="PROTEIN FAF1"/>
    <property type="match status" value="1"/>
</dbReference>
<dbReference type="Proteomes" id="UP001418222">
    <property type="component" value="Unassembled WGS sequence"/>
</dbReference>
<feature type="compositionally biased region" description="Basic residues" evidence="1">
    <location>
        <begin position="156"/>
        <end position="180"/>
    </location>
</feature>
<proteinExistence type="predicted"/>
<feature type="region of interest" description="Disordered" evidence="1">
    <location>
        <begin position="101"/>
        <end position="180"/>
    </location>
</feature>